<dbReference type="GO" id="GO:0006355">
    <property type="term" value="P:regulation of DNA-templated transcription"/>
    <property type="evidence" value="ECO:0007669"/>
    <property type="project" value="InterPro"/>
</dbReference>
<feature type="domain" description="DDT" evidence="7">
    <location>
        <begin position="1"/>
        <end position="61"/>
    </location>
</feature>
<keyword evidence="2" id="KW-0479">Metal-binding</keyword>
<evidence type="ECO:0000259" key="7">
    <source>
        <dbReference type="PROSITE" id="PS50827"/>
    </source>
</evidence>
<dbReference type="PROSITE" id="PS50827">
    <property type="entry name" value="DDT"/>
    <property type="match status" value="1"/>
</dbReference>
<dbReference type="Pfam" id="PF15612">
    <property type="entry name" value="WHIM1"/>
    <property type="match status" value="1"/>
</dbReference>
<reference evidence="8" key="1">
    <citation type="submission" date="2020-05" db="EMBL/GenBank/DDBJ databases">
        <title>Phylogenomic resolution of chytrid fungi.</title>
        <authorList>
            <person name="Stajich J.E."/>
            <person name="Amses K."/>
            <person name="Simmons R."/>
            <person name="Seto K."/>
            <person name="Myers J."/>
            <person name="Bonds A."/>
            <person name="Quandt C.A."/>
            <person name="Barry K."/>
            <person name="Liu P."/>
            <person name="Grigoriev I."/>
            <person name="Longcore J.E."/>
            <person name="James T.Y."/>
        </authorList>
    </citation>
    <scope>NUCLEOTIDE SEQUENCE</scope>
    <source>
        <strain evidence="8">JEL0318</strain>
    </source>
</reference>
<keyword evidence="9" id="KW-1185">Reference proteome</keyword>
<dbReference type="InterPro" id="IPR011011">
    <property type="entry name" value="Znf_FYVE_PHD"/>
</dbReference>
<gene>
    <name evidence="8" type="ORF">HK097_008997</name>
</gene>
<dbReference type="GO" id="GO:0031213">
    <property type="term" value="C:RSF complex"/>
    <property type="evidence" value="ECO:0007669"/>
    <property type="project" value="InterPro"/>
</dbReference>
<evidence type="ECO:0000256" key="3">
    <source>
        <dbReference type="ARBA" id="ARBA00022771"/>
    </source>
</evidence>
<dbReference type="SUPFAM" id="SSF57903">
    <property type="entry name" value="FYVE/PHD zinc finger"/>
    <property type="match status" value="1"/>
</dbReference>
<keyword evidence="5" id="KW-0539">Nucleus</keyword>
<evidence type="ECO:0000256" key="1">
    <source>
        <dbReference type="ARBA" id="ARBA00004123"/>
    </source>
</evidence>
<dbReference type="InterPro" id="IPR013083">
    <property type="entry name" value="Znf_RING/FYVE/PHD"/>
</dbReference>
<sequence>MRSYWEFAAVSQFLHLFHEAFGLAEFDTDELESQLLSPPPEARLVELHIKMLRTLTGSRLISVENWQSYMLKEIERRNPEENPMMEGVDYFDLPPRNKVLILHYLCEWQFDNPDKLRASMPTEEEQIYWRVEPVGYDAKGNTYWLFDDNRLYRESPPAAPVKAKSKKRKSITKPEPAWVLECLTLEDWISFAAKFSKSRNAAEKEFHEFLVQNALPKVQLDLQEKDKTKKLQEALMNRKRSSRLQMRELEKLEMDRQDELRRIQEEEERRHQQQEERRLRDEMEKQRRIEGRERRIAEREARLAEKRLGQEMIARDRETRLEQRKSGGSQSQSERSTRKRNRRNEEEEEEHWYFDCVCGVHGENLDDGTPMIACEKCGVWQHIMCLARAQGQEEGSVRIEEWQAVDFVCNRCKRREMDAANSAAAVHHDGDQVEMYEEGGQLFVKRVRLSEDGGGSGGYSQPFPPTGISMSSFAAATPDRPAPNSVVATPLAFPMNGLTNGGVTPTNPNLASFRTPQQQQQQQQPQLPPMTIPTLPPQFAMAIPHPASPAYYQPSILTYTTGVSSAPISNVDDDYGFPAPGVNGSTSGIAMTPNKNGGVGSGVGADQSANAAAYFADLASTPRNGGSGGAGGSGGGTGVVTFPSPVSVVPGRSGGGGGGQAVPKEMLFQAEVDGGGAFGGQRSPMQPPPLPQHLQQQQQPQQQPLLQNRAGLLNGNGIDHGTTVQDLVNAVHGGYNG</sequence>
<feature type="compositionally biased region" description="Polar residues" evidence="6">
    <location>
        <begin position="499"/>
        <end position="514"/>
    </location>
</feature>
<accession>A0AAD5SBQ1</accession>
<dbReference type="InterPro" id="IPR018501">
    <property type="entry name" value="DDT_dom"/>
</dbReference>
<keyword evidence="3" id="KW-0863">Zinc-finger</keyword>
<dbReference type="Gene3D" id="3.30.40.10">
    <property type="entry name" value="Zinc/RING finger domain, C3HC4 (zinc finger)"/>
    <property type="match status" value="1"/>
</dbReference>
<feature type="compositionally biased region" description="Low complexity" evidence="6">
    <location>
        <begin position="692"/>
        <end position="702"/>
    </location>
</feature>
<feature type="compositionally biased region" description="Basic and acidic residues" evidence="6">
    <location>
        <begin position="310"/>
        <end position="325"/>
    </location>
</feature>
<keyword evidence="4" id="KW-0862">Zinc</keyword>
<protein>
    <recommendedName>
        <fullName evidence="7">DDT domain-containing protein</fullName>
    </recommendedName>
</protein>
<feature type="region of interest" description="Disordered" evidence="6">
    <location>
        <begin position="673"/>
        <end position="702"/>
    </location>
</feature>
<feature type="compositionally biased region" description="Low complexity" evidence="6">
    <location>
        <begin position="515"/>
        <end position="525"/>
    </location>
</feature>
<evidence type="ECO:0000256" key="6">
    <source>
        <dbReference type="SAM" id="MobiDB-lite"/>
    </source>
</evidence>
<comment type="subcellular location">
    <subcellularLocation>
        <location evidence="1">Nucleus</location>
    </subcellularLocation>
</comment>
<proteinExistence type="predicted"/>
<feature type="region of interest" description="Disordered" evidence="6">
    <location>
        <begin position="265"/>
        <end position="285"/>
    </location>
</feature>
<dbReference type="AlphaFoldDB" id="A0AAD5SBQ1"/>
<evidence type="ECO:0000313" key="9">
    <source>
        <dbReference type="Proteomes" id="UP001212841"/>
    </source>
</evidence>
<dbReference type="InterPro" id="IPR001965">
    <property type="entry name" value="Znf_PHD"/>
</dbReference>
<evidence type="ECO:0000313" key="8">
    <source>
        <dbReference type="EMBL" id="KAJ3050016.1"/>
    </source>
</evidence>
<dbReference type="InterPro" id="IPR028938">
    <property type="entry name" value="Rsf1-like"/>
</dbReference>
<dbReference type="PANTHER" id="PTHR14296">
    <property type="entry name" value="REMODELING AND SPACING FACTOR 1"/>
    <property type="match status" value="1"/>
</dbReference>
<dbReference type="PANTHER" id="PTHR14296:SF3">
    <property type="entry name" value="DIKAR, ISOFORM F"/>
    <property type="match status" value="1"/>
</dbReference>
<dbReference type="PROSITE" id="PS01359">
    <property type="entry name" value="ZF_PHD_1"/>
    <property type="match status" value="1"/>
</dbReference>
<dbReference type="Proteomes" id="UP001212841">
    <property type="component" value="Unassembled WGS sequence"/>
</dbReference>
<name>A0AAD5SBQ1_9FUNG</name>
<evidence type="ECO:0000256" key="5">
    <source>
        <dbReference type="ARBA" id="ARBA00023242"/>
    </source>
</evidence>
<dbReference type="InterPro" id="IPR019786">
    <property type="entry name" value="Zinc_finger_PHD-type_CS"/>
</dbReference>
<evidence type="ECO:0000256" key="4">
    <source>
        <dbReference type="ARBA" id="ARBA00022833"/>
    </source>
</evidence>
<dbReference type="SMART" id="SM00249">
    <property type="entry name" value="PHD"/>
    <property type="match status" value="1"/>
</dbReference>
<dbReference type="EMBL" id="JADGJD010000564">
    <property type="protein sequence ID" value="KAJ3050016.1"/>
    <property type="molecule type" value="Genomic_DNA"/>
</dbReference>
<organism evidence="8 9">
    <name type="scientific">Rhizophlyctis rosea</name>
    <dbReference type="NCBI Taxonomy" id="64517"/>
    <lineage>
        <taxon>Eukaryota</taxon>
        <taxon>Fungi</taxon>
        <taxon>Fungi incertae sedis</taxon>
        <taxon>Chytridiomycota</taxon>
        <taxon>Chytridiomycota incertae sedis</taxon>
        <taxon>Chytridiomycetes</taxon>
        <taxon>Rhizophlyctidales</taxon>
        <taxon>Rhizophlyctidaceae</taxon>
        <taxon>Rhizophlyctis</taxon>
    </lineage>
</organism>
<comment type="caution">
    <text evidence="8">The sequence shown here is derived from an EMBL/GenBank/DDBJ whole genome shotgun (WGS) entry which is preliminary data.</text>
</comment>
<evidence type="ECO:0000256" key="2">
    <source>
        <dbReference type="ARBA" id="ARBA00022723"/>
    </source>
</evidence>
<dbReference type="InterPro" id="IPR028942">
    <property type="entry name" value="WHIM1_dom"/>
</dbReference>
<feature type="region of interest" description="Disordered" evidence="6">
    <location>
        <begin position="499"/>
        <end position="525"/>
    </location>
</feature>
<feature type="region of interest" description="Disordered" evidence="6">
    <location>
        <begin position="310"/>
        <end position="344"/>
    </location>
</feature>
<dbReference type="GO" id="GO:0008270">
    <property type="term" value="F:zinc ion binding"/>
    <property type="evidence" value="ECO:0007669"/>
    <property type="project" value="UniProtKB-KW"/>
</dbReference>